<dbReference type="InterPro" id="IPR036388">
    <property type="entry name" value="WH-like_DNA-bd_sf"/>
</dbReference>
<dbReference type="SMART" id="SM00345">
    <property type="entry name" value="HTH_GNTR"/>
    <property type="match status" value="1"/>
</dbReference>
<name>A0ABW6E686_9ACTN</name>
<evidence type="ECO:0000256" key="2">
    <source>
        <dbReference type="ARBA" id="ARBA00023125"/>
    </source>
</evidence>
<dbReference type="Gene3D" id="3.40.1410.10">
    <property type="entry name" value="Chorismate lyase-like"/>
    <property type="match status" value="1"/>
</dbReference>
<gene>
    <name evidence="5" type="ORF">ACFWR3_36335</name>
</gene>
<dbReference type="PANTHER" id="PTHR44846">
    <property type="entry name" value="MANNOSYL-D-GLYCERATE TRANSPORT/METABOLISM SYSTEM REPRESSOR MNGR-RELATED"/>
    <property type="match status" value="1"/>
</dbReference>
<dbReference type="PROSITE" id="PS50949">
    <property type="entry name" value="HTH_GNTR"/>
    <property type="match status" value="1"/>
</dbReference>
<proteinExistence type="predicted"/>
<evidence type="ECO:0000256" key="3">
    <source>
        <dbReference type="ARBA" id="ARBA00023163"/>
    </source>
</evidence>
<protein>
    <submittedName>
        <fullName evidence="5">GntR family transcriptional regulator</fullName>
    </submittedName>
</protein>
<evidence type="ECO:0000313" key="5">
    <source>
        <dbReference type="EMBL" id="MFD3961540.1"/>
    </source>
</evidence>
<dbReference type="CDD" id="cd07377">
    <property type="entry name" value="WHTH_GntR"/>
    <property type="match status" value="1"/>
</dbReference>
<dbReference type="InterPro" id="IPR036390">
    <property type="entry name" value="WH_DNA-bd_sf"/>
</dbReference>
<feature type="domain" description="HTH gntR-type" evidence="4">
    <location>
        <begin position="39"/>
        <end position="107"/>
    </location>
</feature>
<organism evidence="5 6">
    <name type="scientific">Streptomyces bacillaris</name>
    <dbReference type="NCBI Taxonomy" id="68179"/>
    <lineage>
        <taxon>Bacteria</taxon>
        <taxon>Bacillati</taxon>
        <taxon>Actinomycetota</taxon>
        <taxon>Actinomycetes</taxon>
        <taxon>Kitasatosporales</taxon>
        <taxon>Streptomycetaceae</taxon>
        <taxon>Streptomyces</taxon>
    </lineage>
</organism>
<evidence type="ECO:0000313" key="6">
    <source>
        <dbReference type="Proteomes" id="UP001598300"/>
    </source>
</evidence>
<dbReference type="SUPFAM" id="SSF46785">
    <property type="entry name" value="Winged helix' DNA-binding domain"/>
    <property type="match status" value="1"/>
</dbReference>
<keyword evidence="3" id="KW-0804">Transcription</keyword>
<dbReference type="PRINTS" id="PR00035">
    <property type="entry name" value="HTHGNTR"/>
</dbReference>
<dbReference type="InterPro" id="IPR000524">
    <property type="entry name" value="Tscrpt_reg_HTH_GntR"/>
</dbReference>
<keyword evidence="1" id="KW-0805">Transcription regulation</keyword>
<reference evidence="5 6" key="1">
    <citation type="submission" date="2024-09" db="EMBL/GenBank/DDBJ databases">
        <title>The Natural Products Discovery Center: Release of the First 8490 Sequenced Strains for Exploring Actinobacteria Biosynthetic Diversity.</title>
        <authorList>
            <person name="Kalkreuter E."/>
            <person name="Kautsar S.A."/>
            <person name="Yang D."/>
            <person name="Bader C.D."/>
            <person name="Teijaro C.N."/>
            <person name="Fluegel L."/>
            <person name="Davis C.M."/>
            <person name="Simpson J.R."/>
            <person name="Lauterbach L."/>
            <person name="Steele A.D."/>
            <person name="Gui C."/>
            <person name="Meng S."/>
            <person name="Li G."/>
            <person name="Viehrig K."/>
            <person name="Ye F."/>
            <person name="Su P."/>
            <person name="Kiefer A.F."/>
            <person name="Nichols A."/>
            <person name="Cepeda A.J."/>
            <person name="Yan W."/>
            <person name="Fan B."/>
            <person name="Jiang Y."/>
            <person name="Adhikari A."/>
            <person name="Zheng C.-J."/>
            <person name="Schuster L."/>
            <person name="Cowan T.M."/>
            <person name="Smanski M.J."/>
            <person name="Chevrette M.G."/>
            <person name="De Carvalho L.P.S."/>
            <person name="Shen B."/>
        </authorList>
    </citation>
    <scope>NUCLEOTIDE SEQUENCE [LARGE SCALE GENOMIC DNA]</scope>
    <source>
        <strain evidence="5 6">NPDC058584</strain>
    </source>
</reference>
<evidence type="ECO:0000256" key="1">
    <source>
        <dbReference type="ARBA" id="ARBA00023015"/>
    </source>
</evidence>
<evidence type="ECO:0000259" key="4">
    <source>
        <dbReference type="PROSITE" id="PS50949"/>
    </source>
</evidence>
<dbReference type="Proteomes" id="UP001598300">
    <property type="component" value="Unassembled WGS sequence"/>
</dbReference>
<dbReference type="InterPro" id="IPR028978">
    <property type="entry name" value="Chorismate_lyase_/UTRA_dom_sf"/>
</dbReference>
<dbReference type="InterPro" id="IPR050679">
    <property type="entry name" value="Bact_HTH_transcr_reg"/>
</dbReference>
<dbReference type="Pfam" id="PF00392">
    <property type="entry name" value="GntR"/>
    <property type="match status" value="1"/>
</dbReference>
<accession>A0ABW6E686</accession>
<keyword evidence="6" id="KW-1185">Reference proteome</keyword>
<keyword evidence="2" id="KW-0238">DNA-binding</keyword>
<dbReference type="RefSeq" id="WP_244210104.1">
    <property type="nucleotide sequence ID" value="NZ_JBHXNM010000099.1"/>
</dbReference>
<dbReference type="SUPFAM" id="SSF64288">
    <property type="entry name" value="Chorismate lyase-like"/>
    <property type="match status" value="1"/>
</dbReference>
<dbReference type="Gene3D" id="1.10.10.10">
    <property type="entry name" value="Winged helix-like DNA-binding domain superfamily/Winged helix DNA-binding domain"/>
    <property type="match status" value="1"/>
</dbReference>
<dbReference type="PANTHER" id="PTHR44846:SF17">
    <property type="entry name" value="GNTR-FAMILY TRANSCRIPTIONAL REGULATOR"/>
    <property type="match status" value="1"/>
</dbReference>
<dbReference type="EMBL" id="JBHXPM010000060">
    <property type="protein sequence ID" value="MFD3961540.1"/>
    <property type="molecule type" value="Genomic_DNA"/>
</dbReference>
<sequence>MQLRQMMHAVGDHVKEEVQRMSRELWRVRQDVPMPMTPHHPHEQVAAALRADILSGRLAPGEKLPGQRELGEKLGVAPNTVAQALRLLEEEGLVETAPRRRSRVLQPAIAMEVRLGEDGLVRPADTDGSGHNDLVRGDPGTDTAAVEALGLAPTAALSVRQAVLLQAGAPWALQILFTPDAITAAGPEAATMAPFTVGPLRREDSHTSTWGARPATAEERALLKSKAGATVFEIRRVGFTDERATSYLFTVVRADRVTIRIGNAG</sequence>
<comment type="caution">
    <text evidence="5">The sequence shown here is derived from an EMBL/GenBank/DDBJ whole genome shotgun (WGS) entry which is preliminary data.</text>
</comment>